<organism evidence="2 3">
    <name type="scientific">Paeniglutamicibacter antarcticus</name>
    <dbReference type="NCBI Taxonomy" id="494023"/>
    <lineage>
        <taxon>Bacteria</taxon>
        <taxon>Bacillati</taxon>
        <taxon>Actinomycetota</taxon>
        <taxon>Actinomycetes</taxon>
        <taxon>Micrococcales</taxon>
        <taxon>Micrococcaceae</taxon>
        <taxon>Paeniglutamicibacter</taxon>
    </lineage>
</organism>
<gene>
    <name evidence="2" type="ORF">GCM10025778_31940</name>
</gene>
<proteinExistence type="predicted"/>
<evidence type="ECO:0000313" key="3">
    <source>
        <dbReference type="Proteomes" id="UP001501257"/>
    </source>
</evidence>
<keyword evidence="3" id="KW-1185">Reference proteome</keyword>
<evidence type="ECO:0000256" key="1">
    <source>
        <dbReference type="SAM" id="MobiDB-lite"/>
    </source>
</evidence>
<evidence type="ECO:0008006" key="4">
    <source>
        <dbReference type="Google" id="ProtNLM"/>
    </source>
</evidence>
<accession>A0ABP9TUM8</accession>
<feature type="region of interest" description="Disordered" evidence="1">
    <location>
        <begin position="73"/>
        <end position="125"/>
    </location>
</feature>
<evidence type="ECO:0000313" key="2">
    <source>
        <dbReference type="EMBL" id="GAA5228655.1"/>
    </source>
</evidence>
<dbReference type="Proteomes" id="UP001501257">
    <property type="component" value="Unassembled WGS sequence"/>
</dbReference>
<comment type="caution">
    <text evidence="2">The sequence shown here is derived from an EMBL/GenBank/DDBJ whole genome shotgun (WGS) entry which is preliminary data.</text>
</comment>
<dbReference type="EMBL" id="BAABLK010000086">
    <property type="protein sequence ID" value="GAA5228655.1"/>
    <property type="molecule type" value="Genomic_DNA"/>
</dbReference>
<dbReference type="RefSeq" id="WP_210101382.1">
    <property type="nucleotide sequence ID" value="NZ_BAABLK010000086.1"/>
</dbReference>
<sequence length="125" mass="13387">MTGKDFTDSSTIEPFTIVDIGKQDLDFRKVRRGGEHPQTVIISVAARGEIRDGALEDTDQILCFVSGHGKADLIGQTHPVGAGEERLTPNTVHTPPEHAAGASHRSSGPGERRDPVLPGFLRSPP</sequence>
<name>A0ABP9TUM8_9MICC</name>
<protein>
    <recommendedName>
        <fullName evidence="4">Cupin domain-containing protein</fullName>
    </recommendedName>
</protein>
<reference evidence="3" key="1">
    <citation type="journal article" date="2019" name="Int. J. Syst. Evol. Microbiol.">
        <title>The Global Catalogue of Microorganisms (GCM) 10K type strain sequencing project: providing services to taxonomists for standard genome sequencing and annotation.</title>
        <authorList>
            <consortium name="The Broad Institute Genomics Platform"/>
            <consortium name="The Broad Institute Genome Sequencing Center for Infectious Disease"/>
            <person name="Wu L."/>
            <person name="Ma J."/>
        </authorList>
    </citation>
    <scope>NUCLEOTIDE SEQUENCE [LARGE SCALE GENOMIC DNA]</scope>
    <source>
        <strain evidence="3">JCM 18952</strain>
    </source>
</reference>